<proteinExistence type="inferred from homology"/>
<evidence type="ECO:0000256" key="1">
    <source>
        <dbReference type="ARBA" id="ARBA00004479"/>
    </source>
</evidence>
<keyword evidence="8 14" id="KW-0547">Nucleotide-binding</keyword>
<accession>A0A8B8FE92</accession>
<feature type="region of interest" description="Disordered" evidence="15">
    <location>
        <begin position="330"/>
        <end position="405"/>
    </location>
</feature>
<gene>
    <name evidence="20" type="primary">LOC112682332</name>
</gene>
<dbReference type="GO" id="GO:0071363">
    <property type="term" value="P:cellular response to growth factor stimulus"/>
    <property type="evidence" value="ECO:0007669"/>
    <property type="project" value="TreeGrafter"/>
</dbReference>
<evidence type="ECO:0000256" key="3">
    <source>
        <dbReference type="ARBA" id="ARBA00012401"/>
    </source>
</evidence>
<dbReference type="Proteomes" id="UP000694846">
    <property type="component" value="Unplaced"/>
</dbReference>
<dbReference type="InterPro" id="IPR001245">
    <property type="entry name" value="Ser-Thr/Tyr_kinase_cat_dom"/>
</dbReference>
<dbReference type="GeneID" id="112682332"/>
<feature type="compositionally biased region" description="Basic and acidic residues" evidence="15">
    <location>
        <begin position="352"/>
        <end position="365"/>
    </location>
</feature>
<dbReference type="GO" id="GO:0005524">
    <property type="term" value="F:ATP binding"/>
    <property type="evidence" value="ECO:0007669"/>
    <property type="project" value="UniProtKB-UniRule"/>
</dbReference>
<keyword evidence="11 16" id="KW-1133">Transmembrane helix</keyword>
<evidence type="ECO:0000256" key="12">
    <source>
        <dbReference type="ARBA" id="ARBA00023136"/>
    </source>
</evidence>
<keyword evidence="5" id="KW-0808">Transferase</keyword>
<comment type="subcellular location">
    <subcellularLocation>
        <location evidence="1">Membrane</location>
        <topology evidence="1">Single-pass type I membrane protein</topology>
    </subcellularLocation>
</comment>
<dbReference type="PROSITE" id="PS00107">
    <property type="entry name" value="PROTEIN_KINASE_ATP"/>
    <property type="match status" value="1"/>
</dbReference>
<dbReference type="InterPro" id="IPR011009">
    <property type="entry name" value="Kinase-like_dom_sf"/>
</dbReference>
<dbReference type="OrthoDB" id="676979at2759"/>
<evidence type="ECO:0000256" key="9">
    <source>
        <dbReference type="ARBA" id="ARBA00022777"/>
    </source>
</evidence>
<dbReference type="PROSITE" id="PS00108">
    <property type="entry name" value="PROTEIN_KINASE_ST"/>
    <property type="match status" value="1"/>
</dbReference>
<protein>
    <recommendedName>
        <fullName evidence="3">receptor protein serine/threonine kinase</fullName>
        <ecNumber evidence="3">2.7.11.30</ecNumber>
    </recommendedName>
</protein>
<keyword evidence="7" id="KW-0732">Signal</keyword>
<feature type="compositionally biased region" description="Low complexity" evidence="15">
    <location>
        <begin position="372"/>
        <end position="395"/>
    </location>
</feature>
<evidence type="ECO:0000256" key="10">
    <source>
        <dbReference type="ARBA" id="ARBA00022840"/>
    </source>
</evidence>
<dbReference type="SMART" id="SM00467">
    <property type="entry name" value="GS"/>
    <property type="match status" value="1"/>
</dbReference>
<dbReference type="Gene3D" id="3.30.200.20">
    <property type="entry name" value="Phosphorylase Kinase, domain 1"/>
    <property type="match status" value="1"/>
</dbReference>
<dbReference type="InterPro" id="IPR017441">
    <property type="entry name" value="Protein_kinase_ATP_BS"/>
</dbReference>
<feature type="compositionally biased region" description="Basic residues" evidence="15">
    <location>
        <begin position="396"/>
        <end position="405"/>
    </location>
</feature>
<dbReference type="EC" id="2.7.11.30" evidence="3"/>
<keyword evidence="4" id="KW-0723">Serine/threonine-protein kinase</keyword>
<feature type="transmembrane region" description="Helical" evidence="16">
    <location>
        <begin position="12"/>
        <end position="34"/>
    </location>
</feature>
<evidence type="ECO:0000256" key="13">
    <source>
        <dbReference type="ARBA" id="ARBA00023170"/>
    </source>
</evidence>
<feature type="compositionally biased region" description="Polar residues" evidence="15">
    <location>
        <begin position="780"/>
        <end position="791"/>
    </location>
</feature>
<dbReference type="SUPFAM" id="SSF56112">
    <property type="entry name" value="Protein kinase-like (PK-like)"/>
    <property type="match status" value="1"/>
</dbReference>
<feature type="domain" description="GS" evidence="18">
    <location>
        <begin position="470"/>
        <end position="499"/>
    </location>
</feature>
<keyword evidence="19" id="KW-1185">Reference proteome</keyword>
<dbReference type="GO" id="GO:0005886">
    <property type="term" value="C:plasma membrane"/>
    <property type="evidence" value="ECO:0007669"/>
    <property type="project" value="TreeGrafter"/>
</dbReference>
<sequence length="913" mass="100469">MAIDIFQFIFKIMIAITVVLAVILLAMTTTAAVLPGKLVSTAELGPTGQQVKRVSTSGSSSVELYNAMILAEQEIENNGDDDDEVDHGNEGASLLSPMMGGTESGRRQHLGTSQLQCSFCTGVLPAWHEQRDADDDEQSYCFPDGAPTLQRDSDKGTDGDVEQNVCSGAMRCWKAKVRERDGRIRISRGCVGSDGSDRHSAHHLLHPCMGAVPVVGGINETATKNNDNVQQPPYTVWTSSHTYSSAAADEEQSQPPPSYAIECCAGRNRCNDGPFPSLPLLPGGGLLGNDSLLLSWWHWSSISMVALLFVVIIMAIVTVVVVVLFRNDSKKNRRKHRNSSGRRRGKRRKNHNHDEDGGHSDDSDKKRHKHLSCSSRSSSSSSLSSMISSSSCCKGKPSKMRRKRPATALTMVDLLKGVVVANDETVDGDDTFGSNSRRPPYPTNYSPTAFIESTVDEDFLPPPYQRQNGRRQKDNEQEDWTSGSGYGMPVLVQRTLAKQIQLRQLVGKGRYGEVWRATYWNGGHEHVAVKIFLSKDEPSWKRETEIYSTVLMRHDNILGFIGSDIMTSRNSYTTQLLLITHYHQYGSLYDFLQTPGAAETTCIGYEVGASDVTGGRSQQIDCGRPPLTMIQMLNVLYTVASGLCHLHTEIHGTQGKPGIAHRDVKSKNVLVKCARTGACCVADFGMAVTSRDATLPIQTTTAVGNNQNTRVGTKRYMAPEVLDDSITSAASLALASASSMTSTSSSAYWCFDAYRRGDVYSYALVMWEVLSRTLISTGNDAESSSHCQQNNEESEKKLAAPSNDYDPFVYRAPYQDRGVGWDPGFDDMRRIVCSDDPVMSRPGIANEWLADPIMNAVVVTMRECWHGNPNARLPALRVKKTLAKLMNQCTTADETEQKLQFEPEHRGTTTEQL</sequence>
<dbReference type="InterPro" id="IPR008271">
    <property type="entry name" value="Ser/Thr_kinase_AS"/>
</dbReference>
<evidence type="ECO:0000256" key="11">
    <source>
        <dbReference type="ARBA" id="ARBA00022989"/>
    </source>
</evidence>
<dbReference type="InterPro" id="IPR003605">
    <property type="entry name" value="GS_dom"/>
</dbReference>
<evidence type="ECO:0000256" key="14">
    <source>
        <dbReference type="PROSITE-ProRule" id="PRU10141"/>
    </source>
</evidence>
<evidence type="ECO:0000256" key="5">
    <source>
        <dbReference type="ARBA" id="ARBA00022679"/>
    </source>
</evidence>
<organism evidence="19 20">
    <name type="scientific">Sipha flava</name>
    <name type="common">yellow sugarcane aphid</name>
    <dbReference type="NCBI Taxonomy" id="143950"/>
    <lineage>
        <taxon>Eukaryota</taxon>
        <taxon>Metazoa</taxon>
        <taxon>Ecdysozoa</taxon>
        <taxon>Arthropoda</taxon>
        <taxon>Hexapoda</taxon>
        <taxon>Insecta</taxon>
        <taxon>Pterygota</taxon>
        <taxon>Neoptera</taxon>
        <taxon>Paraneoptera</taxon>
        <taxon>Hemiptera</taxon>
        <taxon>Sternorrhyncha</taxon>
        <taxon>Aphidomorpha</taxon>
        <taxon>Aphidoidea</taxon>
        <taxon>Aphididae</taxon>
        <taxon>Sipha</taxon>
    </lineage>
</organism>
<dbReference type="Pfam" id="PF07714">
    <property type="entry name" value="PK_Tyr_Ser-Thr"/>
    <property type="match status" value="1"/>
</dbReference>
<feature type="region of interest" description="Disordered" evidence="15">
    <location>
        <begin position="892"/>
        <end position="913"/>
    </location>
</feature>
<evidence type="ECO:0000256" key="7">
    <source>
        <dbReference type="ARBA" id="ARBA00022729"/>
    </source>
</evidence>
<reference evidence="20" key="1">
    <citation type="submission" date="2025-08" db="UniProtKB">
        <authorList>
            <consortium name="RefSeq"/>
        </authorList>
    </citation>
    <scope>IDENTIFICATION</scope>
    <source>
        <tissue evidence="20">Whole body</tissue>
    </source>
</reference>
<keyword evidence="10 14" id="KW-0067">ATP-binding</keyword>
<feature type="domain" description="Protein kinase" evidence="17">
    <location>
        <begin position="500"/>
        <end position="886"/>
    </location>
</feature>
<dbReference type="GO" id="GO:0043235">
    <property type="term" value="C:receptor complex"/>
    <property type="evidence" value="ECO:0007669"/>
    <property type="project" value="TreeGrafter"/>
</dbReference>
<dbReference type="InterPro" id="IPR000333">
    <property type="entry name" value="TGFB_receptor"/>
</dbReference>
<dbReference type="PROSITE" id="PS50011">
    <property type="entry name" value="PROTEIN_KINASE_DOM"/>
    <property type="match status" value="1"/>
</dbReference>
<keyword evidence="9" id="KW-0418">Kinase</keyword>
<feature type="region of interest" description="Disordered" evidence="15">
    <location>
        <begin position="780"/>
        <end position="799"/>
    </location>
</feature>
<keyword evidence="13" id="KW-0675">Receptor</keyword>
<evidence type="ECO:0000256" key="4">
    <source>
        <dbReference type="ARBA" id="ARBA00022527"/>
    </source>
</evidence>
<dbReference type="PANTHER" id="PTHR23255:SF72">
    <property type="entry name" value="RECEPTOR PROTEIN SERINE_THREONINE KINASE"/>
    <property type="match status" value="1"/>
</dbReference>
<dbReference type="PANTHER" id="PTHR23255">
    <property type="entry name" value="TRANSFORMING GROWTH FACTOR-BETA RECEPTOR TYPE I AND II"/>
    <property type="match status" value="1"/>
</dbReference>
<dbReference type="RefSeq" id="XP_025408675.1">
    <property type="nucleotide sequence ID" value="XM_025552890.1"/>
</dbReference>
<dbReference type="Gene3D" id="1.10.510.10">
    <property type="entry name" value="Transferase(Phosphotransferase) domain 1"/>
    <property type="match status" value="1"/>
</dbReference>
<dbReference type="GO" id="GO:0006950">
    <property type="term" value="P:response to stress"/>
    <property type="evidence" value="ECO:0007669"/>
    <property type="project" value="UniProtKB-ARBA"/>
</dbReference>
<dbReference type="InterPro" id="IPR000719">
    <property type="entry name" value="Prot_kinase_dom"/>
</dbReference>
<keyword evidence="12 16" id="KW-0472">Membrane</keyword>
<feature type="region of interest" description="Disordered" evidence="15">
    <location>
        <begin position="458"/>
        <end position="484"/>
    </location>
</feature>
<feature type="transmembrane region" description="Helical" evidence="16">
    <location>
        <begin position="296"/>
        <end position="325"/>
    </location>
</feature>
<evidence type="ECO:0000313" key="20">
    <source>
        <dbReference type="RefSeq" id="XP_025408675.1"/>
    </source>
</evidence>
<evidence type="ECO:0000256" key="16">
    <source>
        <dbReference type="SAM" id="Phobius"/>
    </source>
</evidence>
<evidence type="ECO:0000256" key="8">
    <source>
        <dbReference type="ARBA" id="ARBA00022741"/>
    </source>
</evidence>
<feature type="compositionally biased region" description="Basic and acidic residues" evidence="15">
    <location>
        <begin position="895"/>
        <end position="913"/>
    </location>
</feature>
<evidence type="ECO:0000259" key="17">
    <source>
        <dbReference type="PROSITE" id="PS50011"/>
    </source>
</evidence>
<feature type="compositionally biased region" description="Basic residues" evidence="15">
    <location>
        <begin position="331"/>
        <end position="351"/>
    </location>
</feature>
<dbReference type="SMART" id="SM00220">
    <property type="entry name" value="S_TKc"/>
    <property type="match status" value="1"/>
</dbReference>
<dbReference type="GO" id="GO:0004675">
    <property type="term" value="F:transmembrane receptor protein serine/threonine kinase activity"/>
    <property type="evidence" value="ECO:0007669"/>
    <property type="project" value="UniProtKB-EC"/>
</dbReference>
<dbReference type="PROSITE" id="PS51256">
    <property type="entry name" value="GS"/>
    <property type="match status" value="1"/>
</dbReference>
<keyword evidence="6 16" id="KW-0812">Transmembrane</keyword>
<evidence type="ECO:0000313" key="19">
    <source>
        <dbReference type="Proteomes" id="UP000694846"/>
    </source>
</evidence>
<evidence type="ECO:0000259" key="18">
    <source>
        <dbReference type="PROSITE" id="PS51256"/>
    </source>
</evidence>
<name>A0A8B8FE92_9HEMI</name>
<evidence type="ECO:0000256" key="15">
    <source>
        <dbReference type="SAM" id="MobiDB-lite"/>
    </source>
</evidence>
<feature type="binding site" evidence="14">
    <location>
        <position position="530"/>
    </location>
    <ligand>
        <name>ATP</name>
        <dbReference type="ChEBI" id="CHEBI:30616"/>
    </ligand>
</feature>
<dbReference type="AlphaFoldDB" id="A0A8B8FE92"/>
<dbReference type="Pfam" id="PF08515">
    <property type="entry name" value="TGF_beta_GS"/>
    <property type="match status" value="1"/>
</dbReference>
<evidence type="ECO:0000256" key="2">
    <source>
        <dbReference type="ARBA" id="ARBA00009605"/>
    </source>
</evidence>
<comment type="similarity">
    <text evidence="2">Belongs to the protein kinase superfamily. TKL Ser/Thr protein kinase family. TGFB receptor subfamily.</text>
</comment>
<evidence type="ECO:0000256" key="6">
    <source>
        <dbReference type="ARBA" id="ARBA00022692"/>
    </source>
</evidence>